<feature type="binding site" evidence="7">
    <location>
        <position position="79"/>
    </location>
    <ligand>
        <name>substrate</name>
    </ligand>
</feature>
<keyword evidence="3 7" id="KW-0547">Nucleotide-binding</keyword>
<dbReference type="InterPro" id="IPR027417">
    <property type="entry name" value="P-loop_NTPase"/>
</dbReference>
<dbReference type="GO" id="GO:0009073">
    <property type="term" value="P:aromatic amino acid family biosynthetic process"/>
    <property type="evidence" value="ECO:0007669"/>
    <property type="project" value="UniProtKB-KW"/>
</dbReference>
<feature type="binding site" evidence="7">
    <location>
        <position position="32"/>
    </location>
    <ligand>
        <name>substrate</name>
    </ligand>
</feature>
<keyword evidence="1 7" id="KW-0028">Amino-acid biosynthesis</keyword>
<dbReference type="InterPro" id="IPR031322">
    <property type="entry name" value="Shikimate/glucono_kinase"/>
</dbReference>
<keyword evidence="2 7" id="KW-0808">Transferase</keyword>
<keyword evidence="6 7" id="KW-0057">Aromatic amino acid biosynthesis</keyword>
<dbReference type="InterPro" id="IPR000623">
    <property type="entry name" value="Shikimate_kinase/TSH1"/>
</dbReference>
<keyword evidence="5 7" id="KW-0067">ATP-binding</keyword>
<comment type="cofactor">
    <cofactor evidence="7">
        <name>Mg(2+)</name>
        <dbReference type="ChEBI" id="CHEBI:18420"/>
    </cofactor>
    <text evidence="7">Binds 1 Mg(2+) ion per subunit.</text>
</comment>
<protein>
    <recommendedName>
        <fullName evidence="7">Shikimate kinase</fullName>
        <shortName evidence="7">SK</shortName>
        <ecNumber evidence="7">2.7.1.71</ecNumber>
    </recommendedName>
</protein>
<keyword evidence="7" id="KW-0479">Metal-binding</keyword>
<comment type="pathway">
    <text evidence="7">Metabolic intermediate biosynthesis; chorismate biosynthesis; chorismate from D-erythrose 4-phosphate and phosphoenolpyruvate: step 5/7.</text>
</comment>
<evidence type="ECO:0000256" key="6">
    <source>
        <dbReference type="ARBA" id="ARBA00023141"/>
    </source>
</evidence>
<feature type="binding site" evidence="7">
    <location>
        <position position="142"/>
    </location>
    <ligand>
        <name>substrate</name>
    </ligand>
</feature>
<feature type="binding site" evidence="7">
    <location>
        <position position="56"/>
    </location>
    <ligand>
        <name>substrate</name>
    </ligand>
</feature>
<gene>
    <name evidence="7" type="primary">aroK</name>
    <name evidence="8" type="ORF">C7H61_10575</name>
</gene>
<dbReference type="CDD" id="cd00464">
    <property type="entry name" value="SK"/>
    <property type="match status" value="1"/>
</dbReference>
<dbReference type="AlphaFoldDB" id="A0A2T1NB63"/>
<sequence>MNLILIGYMASGKSTIGNYLAKVLNYSFIDLDNYIEKKENLSVKEIFSQKGEIYFRKLENTALKEIVNNKENYVLSLGGGTPCFYDTMEWLKSNTNTKTIYLNVNLNVLTQRLLKDNTRPLISHLNNEEEIKEFIAKHLFERSYFYNMADVRINASERIEDIAEKIILKLF</sequence>
<keyword evidence="7" id="KW-0460">Magnesium</keyword>
<feature type="binding site" evidence="7">
    <location>
        <position position="14"/>
    </location>
    <ligand>
        <name>Mg(2+)</name>
        <dbReference type="ChEBI" id="CHEBI:18420"/>
    </ligand>
</feature>
<accession>A0A2T1NB63</accession>
<dbReference type="GO" id="GO:0000287">
    <property type="term" value="F:magnesium ion binding"/>
    <property type="evidence" value="ECO:0007669"/>
    <property type="project" value="UniProtKB-UniRule"/>
</dbReference>
<dbReference type="Proteomes" id="UP000238430">
    <property type="component" value="Unassembled WGS sequence"/>
</dbReference>
<evidence type="ECO:0000256" key="1">
    <source>
        <dbReference type="ARBA" id="ARBA00022605"/>
    </source>
</evidence>
<dbReference type="GO" id="GO:0005524">
    <property type="term" value="F:ATP binding"/>
    <property type="evidence" value="ECO:0007669"/>
    <property type="project" value="UniProtKB-UniRule"/>
</dbReference>
<feature type="binding site" evidence="7">
    <location>
        <position position="158"/>
    </location>
    <ligand>
        <name>ATP</name>
        <dbReference type="ChEBI" id="CHEBI:30616"/>
    </ligand>
</feature>
<evidence type="ECO:0000256" key="7">
    <source>
        <dbReference type="HAMAP-Rule" id="MF_00109"/>
    </source>
</evidence>
<dbReference type="Pfam" id="PF01202">
    <property type="entry name" value="SKI"/>
    <property type="match status" value="1"/>
</dbReference>
<comment type="catalytic activity">
    <reaction evidence="7">
        <text>shikimate + ATP = 3-phosphoshikimate + ADP + H(+)</text>
        <dbReference type="Rhea" id="RHEA:13121"/>
        <dbReference type="ChEBI" id="CHEBI:15378"/>
        <dbReference type="ChEBI" id="CHEBI:30616"/>
        <dbReference type="ChEBI" id="CHEBI:36208"/>
        <dbReference type="ChEBI" id="CHEBI:145989"/>
        <dbReference type="ChEBI" id="CHEBI:456216"/>
        <dbReference type="EC" id="2.7.1.71"/>
    </reaction>
</comment>
<dbReference type="PANTHER" id="PTHR21087">
    <property type="entry name" value="SHIKIMATE KINASE"/>
    <property type="match status" value="1"/>
</dbReference>
<feature type="binding site" evidence="7">
    <location>
        <begin position="10"/>
        <end position="15"/>
    </location>
    <ligand>
        <name>ATP</name>
        <dbReference type="ChEBI" id="CHEBI:30616"/>
    </ligand>
</feature>
<comment type="similarity">
    <text evidence="7">Belongs to the shikimate kinase family.</text>
</comment>
<dbReference type="PANTHER" id="PTHR21087:SF16">
    <property type="entry name" value="SHIKIMATE KINASE 1, CHLOROPLASTIC"/>
    <property type="match status" value="1"/>
</dbReference>
<comment type="subcellular location">
    <subcellularLocation>
        <location evidence="7">Cytoplasm</location>
    </subcellularLocation>
</comment>
<keyword evidence="7" id="KW-0963">Cytoplasm</keyword>
<dbReference type="Gene3D" id="3.40.50.300">
    <property type="entry name" value="P-loop containing nucleotide triphosphate hydrolases"/>
    <property type="match status" value="1"/>
</dbReference>
<dbReference type="EMBL" id="PXOT01000024">
    <property type="protein sequence ID" value="PSG89386.1"/>
    <property type="molecule type" value="Genomic_DNA"/>
</dbReference>
<organism evidence="8 9">
    <name type="scientific">Mesoflavibacter zeaxanthinifaciens subsp. sabulilitoris</name>
    <dbReference type="NCBI Taxonomy" id="1520893"/>
    <lineage>
        <taxon>Bacteria</taxon>
        <taxon>Pseudomonadati</taxon>
        <taxon>Bacteroidota</taxon>
        <taxon>Flavobacteriia</taxon>
        <taxon>Flavobacteriales</taxon>
        <taxon>Flavobacteriaceae</taxon>
        <taxon>Mesoflavibacter</taxon>
    </lineage>
</organism>
<dbReference type="OrthoDB" id="9800332at2"/>
<dbReference type="GO" id="GO:0005829">
    <property type="term" value="C:cytosol"/>
    <property type="evidence" value="ECO:0007669"/>
    <property type="project" value="TreeGrafter"/>
</dbReference>
<dbReference type="UniPathway" id="UPA00053">
    <property type="reaction ID" value="UER00088"/>
</dbReference>
<dbReference type="GO" id="GO:0008652">
    <property type="term" value="P:amino acid biosynthetic process"/>
    <property type="evidence" value="ECO:0007669"/>
    <property type="project" value="UniProtKB-KW"/>
</dbReference>
<comment type="subunit">
    <text evidence="7">Monomer.</text>
</comment>
<dbReference type="GO" id="GO:0004765">
    <property type="term" value="F:shikimate kinase activity"/>
    <property type="evidence" value="ECO:0007669"/>
    <property type="project" value="UniProtKB-UniRule"/>
</dbReference>
<evidence type="ECO:0000256" key="4">
    <source>
        <dbReference type="ARBA" id="ARBA00022777"/>
    </source>
</evidence>
<dbReference type="PRINTS" id="PR01100">
    <property type="entry name" value="SHIKIMTKNASE"/>
</dbReference>
<keyword evidence="9" id="KW-1185">Reference proteome</keyword>
<keyword evidence="4 7" id="KW-0418">Kinase</keyword>
<proteinExistence type="inferred from homology"/>
<dbReference type="RefSeq" id="WP_027879990.1">
    <property type="nucleotide sequence ID" value="NZ_JACHWV010000003.1"/>
</dbReference>
<dbReference type="EC" id="2.7.1.71" evidence="7"/>
<evidence type="ECO:0000256" key="3">
    <source>
        <dbReference type="ARBA" id="ARBA00022741"/>
    </source>
</evidence>
<evidence type="ECO:0000313" key="8">
    <source>
        <dbReference type="EMBL" id="PSG89386.1"/>
    </source>
</evidence>
<reference evidence="8 9" key="1">
    <citation type="submission" date="2018-03" db="EMBL/GenBank/DDBJ databases">
        <title>Mesoflavibacter sp. HG37 and Mesoflavibacter sp. HG96 sp.nov., two marine bacteria isolated from seawater of Western Pacific Ocean.</title>
        <authorList>
            <person name="Cheng H."/>
            <person name="Wu Y.-H."/>
            <person name="Guo L.-L."/>
            <person name="Xu X.-W."/>
        </authorList>
    </citation>
    <scope>NUCLEOTIDE SEQUENCE [LARGE SCALE GENOMIC DNA]</scope>
    <source>
        <strain evidence="8 9">KCTC 42117</strain>
    </source>
</reference>
<comment type="function">
    <text evidence="7">Catalyzes the specific phosphorylation of the 3-hydroxyl group of shikimic acid using ATP as a cosubstrate.</text>
</comment>
<evidence type="ECO:0000313" key="9">
    <source>
        <dbReference type="Proteomes" id="UP000238430"/>
    </source>
</evidence>
<dbReference type="HAMAP" id="MF_00109">
    <property type="entry name" value="Shikimate_kinase"/>
    <property type="match status" value="1"/>
</dbReference>
<name>A0A2T1NB63_9FLAO</name>
<dbReference type="GO" id="GO:0009423">
    <property type="term" value="P:chorismate biosynthetic process"/>
    <property type="evidence" value="ECO:0007669"/>
    <property type="project" value="UniProtKB-UniRule"/>
</dbReference>
<comment type="caution">
    <text evidence="8">The sequence shown here is derived from an EMBL/GenBank/DDBJ whole genome shotgun (WGS) entry which is preliminary data.</text>
</comment>
<dbReference type="SUPFAM" id="SSF52540">
    <property type="entry name" value="P-loop containing nucleoside triphosphate hydrolases"/>
    <property type="match status" value="1"/>
</dbReference>
<evidence type="ECO:0000256" key="5">
    <source>
        <dbReference type="ARBA" id="ARBA00022840"/>
    </source>
</evidence>
<feature type="binding site" evidence="7">
    <location>
        <position position="119"/>
    </location>
    <ligand>
        <name>ATP</name>
        <dbReference type="ChEBI" id="CHEBI:30616"/>
    </ligand>
</feature>
<evidence type="ECO:0000256" key="2">
    <source>
        <dbReference type="ARBA" id="ARBA00022679"/>
    </source>
</evidence>